<dbReference type="PANTHER" id="PTHR18978:SF1">
    <property type="entry name" value="GRIP1-ASSOCIATED PROTEIN 1"/>
    <property type="match status" value="1"/>
</dbReference>
<reference evidence="3" key="2">
    <citation type="journal article" date="2018" name="Environ. Sci. Technol.">
        <title>The Toxicogenome of Hyalella azteca: A Model for Sediment Ecotoxicology and Evolutionary Toxicology.</title>
        <authorList>
            <person name="Poynton H.C."/>
            <person name="Hasenbein S."/>
            <person name="Benoit J.B."/>
            <person name="Sepulveda M.S."/>
            <person name="Poelchau M.F."/>
            <person name="Hughes D.S.T."/>
            <person name="Murali S.C."/>
            <person name="Chen S."/>
            <person name="Glastad K.M."/>
            <person name="Goodisman M.A.D."/>
            <person name="Werren J.H."/>
            <person name="Vineis J.H."/>
            <person name="Bowen J.L."/>
            <person name="Friedrich M."/>
            <person name="Jones J."/>
            <person name="Robertson H.M."/>
            <person name="Feyereisen R."/>
            <person name="Mechler-Hickson A."/>
            <person name="Mathers N."/>
            <person name="Lee C.E."/>
            <person name="Colbourne J.K."/>
            <person name="Biales A."/>
            <person name="Johnston J.S."/>
            <person name="Wellborn G.A."/>
            <person name="Rosendale A.J."/>
            <person name="Cridge A.G."/>
            <person name="Munoz-Torres M.C."/>
            <person name="Bain P.A."/>
            <person name="Manny A.R."/>
            <person name="Major K.M."/>
            <person name="Lambert F.N."/>
            <person name="Vulpe C.D."/>
            <person name="Tuck P."/>
            <person name="Blalock B.J."/>
            <person name="Lin Y.Y."/>
            <person name="Smith M.E."/>
            <person name="Ochoa-Acuna H."/>
            <person name="Chen M.M."/>
            <person name="Childers C.P."/>
            <person name="Qu J."/>
            <person name="Dugan S."/>
            <person name="Lee S.L."/>
            <person name="Chao H."/>
            <person name="Dinh H."/>
            <person name="Han Y."/>
            <person name="Doddapaneni H."/>
            <person name="Worley K.C."/>
            <person name="Muzny D.M."/>
            <person name="Gibbs R.A."/>
            <person name="Richards S."/>
        </authorList>
    </citation>
    <scope>NUCLEOTIDE SEQUENCE</scope>
    <source>
        <strain evidence="3">HAZT.00-mixed</strain>
        <tissue evidence="3">Whole organism</tissue>
    </source>
</reference>
<sequence length="760" mass="85314">MFIYLQTQLLELREKNYALEDRLKKQNKECASLSEQCSRQAIAIRASKKATEADALTRDNNVLRTRLRDQEEEFKLQNSTLLQELARLATENERLEQQLTDLCRDHSSDTPSDATTDDSKQVLMLRTELSLLQKRLERQAEEHIKQLEEAKERLNSSVERNAQLQQLLSTHAILQEEGAIRLGGGGVSFKKLSLEEDHSLGPADEAVPPLPAADHNLKAAEARLQECEARLRDATSRADELAAQVSEAQSASQRASAALDESHLRLQAEQQLTLDLQKQLEDKQNSEAELREQLNLATELKDTAERQLLQSDASKHQLQSEVESLKTLFKLFVCCGRHFTRPNLAASRVQDLGSEQSVVAALGTELQEARRQLQEAQHKIKEQQAQHRELLDQYKAQCSELKKELEALKEDAARLERERSMAQERAAQFEDEIASLKEFWHVEKEKIQAENLVLARHLEEQAANQKQAFTTELEISSIQRQELEDKIADLQKQVTLWVLGKERISRRVNASFVFEVNDAREDRVIHERRGASLLKDLKKQLSAERRRADKLQDKLAQVLADPSLIAGFSSSVSDAGDDVSSVSSWSMVSGDQRPTDATQSPSHSSNKSECSSDTSELLARLAALQNANWQKEEQIQHLEASAAAMAQDLLTKSNIIQHYCARASPSPRATRLGPGAGETPTGVRKVLSRLREVGEGVAGNVAEMATGSKEEANKEMNRRLQALLEETLLKNINLHRDVDMLTQQVQQLTALATADKSESM</sequence>
<dbReference type="GO" id="GO:0099158">
    <property type="term" value="P:regulation of recycling endosome localization within postsynapse"/>
    <property type="evidence" value="ECO:0007669"/>
    <property type="project" value="TreeGrafter"/>
</dbReference>
<reference evidence="3" key="3">
    <citation type="submission" date="2019-06" db="EMBL/GenBank/DDBJ databases">
        <authorList>
            <person name="Poynton C."/>
            <person name="Hasenbein S."/>
            <person name="Benoit J.B."/>
            <person name="Sepulveda M.S."/>
            <person name="Poelchau M.F."/>
            <person name="Murali S.C."/>
            <person name="Chen S."/>
            <person name="Glastad K.M."/>
            <person name="Werren J.H."/>
            <person name="Vineis J.H."/>
            <person name="Bowen J.L."/>
            <person name="Friedrich M."/>
            <person name="Jones J."/>
            <person name="Robertson H.M."/>
            <person name="Feyereisen R."/>
            <person name="Mechler-Hickson A."/>
            <person name="Mathers N."/>
            <person name="Lee C.E."/>
            <person name="Colbourne J.K."/>
            <person name="Biales A."/>
            <person name="Johnston J.S."/>
            <person name="Wellborn G.A."/>
            <person name="Rosendale A.J."/>
            <person name="Cridge A.G."/>
            <person name="Munoz-Torres M.C."/>
            <person name="Bain P.A."/>
            <person name="Manny A.R."/>
            <person name="Major K.M."/>
            <person name="Lambert F.N."/>
            <person name="Vulpe C.D."/>
            <person name="Tuck P."/>
            <person name="Blalock B.J."/>
            <person name="Lin Y.-Y."/>
            <person name="Smith M.E."/>
            <person name="Ochoa-Acuna H."/>
            <person name="Chen M.-J.M."/>
            <person name="Childers C.P."/>
            <person name="Qu J."/>
            <person name="Dugan S."/>
            <person name="Lee S.L."/>
            <person name="Chao H."/>
            <person name="Dinh H."/>
            <person name="Han Y."/>
            <person name="Doddapaneni H."/>
            <person name="Worley K.C."/>
            <person name="Muzny D.M."/>
            <person name="Gibbs R.A."/>
            <person name="Richards S."/>
        </authorList>
    </citation>
    <scope>NUCLEOTIDE SEQUENCE</scope>
    <source>
        <strain evidence="3">HAZT.00-mixed</strain>
        <tissue evidence="3">Whole organism</tissue>
    </source>
</reference>
<proteinExistence type="predicted"/>
<accession>A0A6A0H0G9</accession>
<dbReference type="GO" id="GO:0098978">
    <property type="term" value="C:glutamatergic synapse"/>
    <property type="evidence" value="ECO:0007669"/>
    <property type="project" value="TreeGrafter"/>
</dbReference>
<feature type="compositionally biased region" description="Polar residues" evidence="2">
    <location>
        <begin position="595"/>
        <end position="612"/>
    </location>
</feature>
<protein>
    <recommendedName>
        <fullName evidence="4">GRIP1-associated protein 1</fullName>
    </recommendedName>
</protein>
<dbReference type="GO" id="GO:0098998">
    <property type="term" value="C:extrinsic component of postsynaptic early endosome membrane"/>
    <property type="evidence" value="ECO:0007669"/>
    <property type="project" value="TreeGrafter"/>
</dbReference>
<name>A0A6A0H0G9_HYAAZ</name>
<feature type="coiled-coil region" evidence="1">
    <location>
        <begin position="9"/>
        <end position="167"/>
    </location>
</feature>
<evidence type="ECO:0008006" key="4">
    <source>
        <dbReference type="Google" id="ProtNLM"/>
    </source>
</evidence>
<evidence type="ECO:0000256" key="1">
    <source>
        <dbReference type="SAM" id="Coils"/>
    </source>
</evidence>
<dbReference type="OrthoDB" id="5583482at2759"/>
<dbReference type="Proteomes" id="UP000711488">
    <property type="component" value="Unassembled WGS sequence"/>
</dbReference>
<keyword evidence="1" id="KW-0175">Coiled coil</keyword>
<feature type="coiled-coil region" evidence="1">
    <location>
        <begin position="534"/>
        <end position="561"/>
    </location>
</feature>
<feature type="region of interest" description="Disordered" evidence="2">
    <location>
        <begin position="583"/>
        <end position="612"/>
    </location>
</feature>
<gene>
    <name evidence="3" type="ORF">HAZT_HAZT001148</name>
</gene>
<feature type="coiled-coil region" evidence="1">
    <location>
        <begin position="210"/>
        <end position="307"/>
    </location>
</feature>
<dbReference type="PANTHER" id="PTHR18978">
    <property type="entry name" value="GRIP-1 ASSOCIATED PROTEIN 1"/>
    <property type="match status" value="1"/>
</dbReference>
<dbReference type="GO" id="GO:0098887">
    <property type="term" value="P:neurotransmitter receptor transport, endosome to postsynaptic membrane"/>
    <property type="evidence" value="ECO:0007669"/>
    <property type="project" value="TreeGrafter"/>
</dbReference>
<feature type="coiled-coil region" evidence="1">
    <location>
        <begin position="359"/>
        <end position="432"/>
    </location>
</feature>
<dbReference type="InterPro" id="IPR026204">
    <property type="entry name" value="GRIPAP1"/>
</dbReference>
<evidence type="ECO:0000313" key="3">
    <source>
        <dbReference type="EMBL" id="KAA0193726.1"/>
    </source>
</evidence>
<organism evidence="3">
    <name type="scientific">Hyalella azteca</name>
    <name type="common">Amphipod</name>
    <dbReference type="NCBI Taxonomy" id="294128"/>
    <lineage>
        <taxon>Eukaryota</taxon>
        <taxon>Metazoa</taxon>
        <taxon>Ecdysozoa</taxon>
        <taxon>Arthropoda</taxon>
        <taxon>Crustacea</taxon>
        <taxon>Multicrustacea</taxon>
        <taxon>Malacostraca</taxon>
        <taxon>Eumalacostraca</taxon>
        <taxon>Peracarida</taxon>
        <taxon>Amphipoda</taxon>
        <taxon>Senticaudata</taxon>
        <taxon>Talitrida</taxon>
        <taxon>Talitroidea</taxon>
        <taxon>Hyalellidae</taxon>
        <taxon>Hyalella</taxon>
    </lineage>
</organism>
<dbReference type="AlphaFoldDB" id="A0A6A0H0G9"/>
<dbReference type="GO" id="GO:0099152">
    <property type="term" value="P:regulation of neurotransmitter receptor transport, endosome to postsynaptic membrane"/>
    <property type="evidence" value="ECO:0007669"/>
    <property type="project" value="TreeGrafter"/>
</dbReference>
<dbReference type="GO" id="GO:1905244">
    <property type="term" value="P:regulation of modification of synaptic structure"/>
    <property type="evidence" value="ECO:0007669"/>
    <property type="project" value="TreeGrafter"/>
</dbReference>
<reference evidence="3" key="1">
    <citation type="submission" date="2014-08" db="EMBL/GenBank/DDBJ databases">
        <authorList>
            <person name="Murali S."/>
            <person name="Richards S."/>
            <person name="Bandaranaike D."/>
            <person name="Bellair M."/>
            <person name="Blankenburg K."/>
            <person name="Chao H."/>
            <person name="Dinh H."/>
            <person name="Doddapaneni H."/>
            <person name="Dugan-Rocha S."/>
            <person name="Elkadiri S."/>
            <person name="Gnanaolivu R."/>
            <person name="Hughes D."/>
            <person name="Lee S."/>
            <person name="Li M."/>
            <person name="Ming W."/>
            <person name="Munidasa M."/>
            <person name="Muniz J."/>
            <person name="Nguyen L."/>
            <person name="Osuji N."/>
            <person name="Pu L.-L."/>
            <person name="Puazo M."/>
            <person name="Skinner E."/>
            <person name="Qu C."/>
            <person name="Quiroz J."/>
            <person name="Raj R."/>
            <person name="Weissenberger G."/>
            <person name="Xin Y."/>
            <person name="Zou X."/>
            <person name="Han Y."/>
            <person name="Worley K."/>
            <person name="Muzny D."/>
            <person name="Gibbs R."/>
        </authorList>
    </citation>
    <scope>NUCLEOTIDE SEQUENCE</scope>
    <source>
        <strain evidence="3">HAZT.00-mixed</strain>
        <tissue evidence="3">Whole organism</tissue>
    </source>
</reference>
<evidence type="ECO:0000256" key="2">
    <source>
        <dbReference type="SAM" id="MobiDB-lite"/>
    </source>
</evidence>
<dbReference type="EMBL" id="JQDR03010791">
    <property type="protein sequence ID" value="KAA0193726.1"/>
    <property type="molecule type" value="Genomic_DNA"/>
</dbReference>
<dbReference type="GO" id="GO:0098837">
    <property type="term" value="C:postsynaptic recycling endosome"/>
    <property type="evidence" value="ECO:0007669"/>
    <property type="project" value="TreeGrafter"/>
</dbReference>
<comment type="caution">
    <text evidence="3">The sequence shown here is derived from an EMBL/GenBank/DDBJ whole genome shotgun (WGS) entry which is preliminary data.</text>
</comment>